<evidence type="ECO:0000256" key="9">
    <source>
        <dbReference type="RuleBase" id="RU363036"/>
    </source>
</evidence>
<name>A0ABY0IIB8_9BACT</name>
<dbReference type="Proteomes" id="UP000443582">
    <property type="component" value="Unassembled WGS sequence"/>
</dbReference>
<keyword evidence="3 8" id="KW-0547">Nucleotide-binding</keyword>
<dbReference type="InterPro" id="IPR050203">
    <property type="entry name" value="Trp-tRNA_synthetase"/>
</dbReference>
<dbReference type="NCBIfam" id="TIGR00233">
    <property type="entry name" value="trpS"/>
    <property type="match status" value="1"/>
</dbReference>
<evidence type="ECO:0000256" key="7">
    <source>
        <dbReference type="ARBA" id="ARBA00049929"/>
    </source>
</evidence>
<comment type="similarity">
    <text evidence="1 8 9">Belongs to the class-I aminoacyl-tRNA synthetase family.</text>
</comment>
<keyword evidence="5 8" id="KW-0648">Protein biosynthesis</keyword>
<keyword evidence="8" id="KW-0963">Cytoplasm</keyword>
<dbReference type="InterPro" id="IPR024109">
    <property type="entry name" value="Trp-tRNA-ligase_bac-type"/>
</dbReference>
<evidence type="ECO:0000256" key="8">
    <source>
        <dbReference type="HAMAP-Rule" id="MF_00140"/>
    </source>
</evidence>
<comment type="caution">
    <text evidence="10">The sequence shown here is derived from an EMBL/GenBank/DDBJ whole genome shotgun (WGS) entry which is preliminary data.</text>
</comment>
<dbReference type="InterPro" id="IPR002305">
    <property type="entry name" value="aa-tRNA-synth_Ic"/>
</dbReference>
<evidence type="ECO:0000256" key="1">
    <source>
        <dbReference type="ARBA" id="ARBA00005594"/>
    </source>
</evidence>
<feature type="short sequence motif" description="'HIGH' region" evidence="8">
    <location>
        <begin position="13"/>
        <end position="21"/>
    </location>
</feature>
<dbReference type="HAMAP" id="MF_00140_B">
    <property type="entry name" value="Trp_tRNA_synth_B"/>
    <property type="match status" value="1"/>
</dbReference>
<evidence type="ECO:0000256" key="2">
    <source>
        <dbReference type="ARBA" id="ARBA00022598"/>
    </source>
</evidence>
<proteinExistence type="inferred from homology"/>
<dbReference type="PROSITE" id="PS00178">
    <property type="entry name" value="AA_TRNA_LIGASE_I"/>
    <property type="match status" value="1"/>
</dbReference>
<dbReference type="CDD" id="cd00806">
    <property type="entry name" value="TrpRS_core"/>
    <property type="match status" value="1"/>
</dbReference>
<comment type="subunit">
    <text evidence="8">Homodimer.</text>
</comment>
<dbReference type="EC" id="6.1.1.2" evidence="8"/>
<dbReference type="NCBIfam" id="NF009207">
    <property type="entry name" value="PRK12556.1"/>
    <property type="match status" value="1"/>
</dbReference>
<dbReference type="PRINTS" id="PR01039">
    <property type="entry name" value="TRNASYNTHTRP"/>
</dbReference>
<feature type="binding site" evidence="8">
    <location>
        <begin position="157"/>
        <end position="159"/>
    </location>
    <ligand>
        <name>ATP</name>
        <dbReference type="ChEBI" id="CHEBI:30616"/>
    </ligand>
</feature>
<reference evidence="11" key="1">
    <citation type="journal article" date="2019" name="Int. J. Syst. Evol. Microbiol.">
        <title>Halobacteriovorax valvorus sp. nov., a novel prokaryotic predator isolated from coastal seawater of China.</title>
        <authorList>
            <person name="Chen M.-X."/>
        </authorList>
    </citation>
    <scope>NUCLEOTIDE SEQUENCE [LARGE SCALE GENOMIC DNA]</scope>
    <source>
        <strain evidence="11">BL9</strain>
    </source>
</reference>
<evidence type="ECO:0000256" key="3">
    <source>
        <dbReference type="ARBA" id="ARBA00022741"/>
    </source>
</evidence>
<dbReference type="Gene3D" id="1.10.240.10">
    <property type="entry name" value="Tyrosyl-Transfer RNA Synthetase"/>
    <property type="match status" value="1"/>
</dbReference>
<dbReference type="EMBL" id="QDKL01000001">
    <property type="protein sequence ID" value="RZF22690.1"/>
    <property type="molecule type" value="Genomic_DNA"/>
</dbReference>
<dbReference type="PANTHER" id="PTHR43766">
    <property type="entry name" value="TRYPTOPHAN--TRNA LIGASE, MITOCHONDRIAL"/>
    <property type="match status" value="1"/>
</dbReference>
<keyword evidence="2 8" id="KW-0436">Ligase</keyword>
<keyword evidence="6 8" id="KW-0030">Aminoacyl-tRNA synthetase</keyword>
<sequence>MSNEKICLTGVKPTGMPHLGNFIGAIKPAIENVKNSDMEGYFFIADYHSLITVHDGEQLRSDIYEVAATWLAAGLDPEKAVLYKQSDIPEITELNWIISCFASKGLMNRAHAYKAKKDKNAEEKRDEDYGINMGLFSYPVLMAADILFMNTKYVPVGEDQLQHIEIARDIASSFNHKYGDILTLPEAIVSKEENKLLPGLDGRKMSKSYNNHIPCFIPEKKLKKMINKITTDSTPPEAPKNPDDSLIFDIYKFFATKEEQDALAKRYQEGIGWGYAKLELFEVVNRELKPMREKYDALMADKSQIDKILADGAAKIRPIAQENLRRIKKAIGVSN</sequence>
<evidence type="ECO:0000256" key="6">
    <source>
        <dbReference type="ARBA" id="ARBA00023146"/>
    </source>
</evidence>
<feature type="binding site" evidence="8">
    <location>
        <begin position="204"/>
        <end position="208"/>
    </location>
    <ligand>
        <name>ATP</name>
        <dbReference type="ChEBI" id="CHEBI:30616"/>
    </ligand>
</feature>
<comment type="function">
    <text evidence="8">Catalyzes the attachment of tryptophan to tRNA(Trp).</text>
</comment>
<keyword evidence="4 8" id="KW-0067">ATP-binding</keyword>
<dbReference type="GO" id="GO:0004830">
    <property type="term" value="F:tryptophan-tRNA ligase activity"/>
    <property type="evidence" value="ECO:0007669"/>
    <property type="project" value="UniProtKB-EC"/>
</dbReference>
<dbReference type="PANTHER" id="PTHR43766:SF1">
    <property type="entry name" value="TRYPTOPHAN--TRNA LIGASE, MITOCHONDRIAL"/>
    <property type="match status" value="1"/>
</dbReference>
<dbReference type="InterPro" id="IPR001412">
    <property type="entry name" value="aa-tRNA-synth_I_CS"/>
</dbReference>
<feature type="binding site" evidence="8">
    <location>
        <begin position="20"/>
        <end position="21"/>
    </location>
    <ligand>
        <name>ATP</name>
        <dbReference type="ChEBI" id="CHEBI:30616"/>
    </ligand>
</feature>
<keyword evidence="11" id="KW-1185">Reference proteome</keyword>
<accession>A0ABY0IIB8</accession>
<feature type="binding site" evidence="8">
    <location>
        <begin position="12"/>
        <end position="14"/>
    </location>
    <ligand>
        <name>ATP</name>
        <dbReference type="ChEBI" id="CHEBI:30616"/>
    </ligand>
</feature>
<feature type="short sequence motif" description="'KMSKS' region" evidence="8">
    <location>
        <begin position="204"/>
        <end position="208"/>
    </location>
</feature>
<gene>
    <name evidence="8" type="primary">trpS</name>
    <name evidence="10" type="ORF">DAY19_02650</name>
</gene>
<evidence type="ECO:0000313" key="10">
    <source>
        <dbReference type="EMBL" id="RZF22690.1"/>
    </source>
</evidence>
<dbReference type="InterPro" id="IPR002306">
    <property type="entry name" value="Trp-tRNA-ligase"/>
</dbReference>
<evidence type="ECO:0000256" key="4">
    <source>
        <dbReference type="ARBA" id="ARBA00022840"/>
    </source>
</evidence>
<comment type="catalytic activity">
    <reaction evidence="7 8">
        <text>tRNA(Trp) + L-tryptophan + ATP = L-tryptophyl-tRNA(Trp) + AMP + diphosphate + H(+)</text>
        <dbReference type="Rhea" id="RHEA:24080"/>
        <dbReference type="Rhea" id="RHEA-COMP:9671"/>
        <dbReference type="Rhea" id="RHEA-COMP:9705"/>
        <dbReference type="ChEBI" id="CHEBI:15378"/>
        <dbReference type="ChEBI" id="CHEBI:30616"/>
        <dbReference type="ChEBI" id="CHEBI:33019"/>
        <dbReference type="ChEBI" id="CHEBI:57912"/>
        <dbReference type="ChEBI" id="CHEBI:78442"/>
        <dbReference type="ChEBI" id="CHEBI:78535"/>
        <dbReference type="ChEBI" id="CHEBI:456215"/>
        <dbReference type="EC" id="6.1.1.2"/>
    </reaction>
</comment>
<comment type="subcellular location">
    <subcellularLocation>
        <location evidence="8">Cytoplasm</location>
    </subcellularLocation>
</comment>
<evidence type="ECO:0000256" key="5">
    <source>
        <dbReference type="ARBA" id="ARBA00022917"/>
    </source>
</evidence>
<dbReference type="SUPFAM" id="SSF52374">
    <property type="entry name" value="Nucleotidylyl transferase"/>
    <property type="match status" value="1"/>
</dbReference>
<dbReference type="InterPro" id="IPR014729">
    <property type="entry name" value="Rossmann-like_a/b/a_fold"/>
</dbReference>
<dbReference type="RefSeq" id="WP_114705634.1">
    <property type="nucleotide sequence ID" value="NZ_QDKL01000001.1"/>
</dbReference>
<organism evidence="10 11">
    <name type="scientific">Halobacteriovorax vibrionivorans</name>
    <dbReference type="NCBI Taxonomy" id="2152716"/>
    <lineage>
        <taxon>Bacteria</taxon>
        <taxon>Pseudomonadati</taxon>
        <taxon>Bdellovibrionota</taxon>
        <taxon>Bacteriovoracia</taxon>
        <taxon>Bacteriovoracales</taxon>
        <taxon>Halobacteriovoraceae</taxon>
        <taxon>Halobacteriovorax</taxon>
    </lineage>
</organism>
<protein>
    <recommendedName>
        <fullName evidence="8">Tryptophan--tRNA ligase</fullName>
        <ecNumber evidence="8">6.1.1.2</ecNumber>
    </recommendedName>
    <alternativeName>
        <fullName evidence="8">Tryptophanyl-tRNA synthetase</fullName>
        <shortName evidence="8">TrpRS</shortName>
    </alternativeName>
</protein>
<evidence type="ECO:0000313" key="11">
    <source>
        <dbReference type="Proteomes" id="UP000443582"/>
    </source>
</evidence>
<feature type="binding site" evidence="8">
    <location>
        <position position="145"/>
    </location>
    <ligand>
        <name>L-tryptophan</name>
        <dbReference type="ChEBI" id="CHEBI:57912"/>
    </ligand>
</feature>
<feature type="binding site" evidence="8">
    <location>
        <position position="197"/>
    </location>
    <ligand>
        <name>ATP</name>
        <dbReference type="ChEBI" id="CHEBI:30616"/>
    </ligand>
</feature>
<dbReference type="Pfam" id="PF00579">
    <property type="entry name" value="tRNA-synt_1b"/>
    <property type="match status" value="1"/>
</dbReference>
<dbReference type="Gene3D" id="3.40.50.620">
    <property type="entry name" value="HUPs"/>
    <property type="match status" value="1"/>
</dbReference>